<evidence type="ECO:0000313" key="1">
    <source>
        <dbReference type="EMBL" id="MDS0022438.1"/>
    </source>
</evidence>
<sequence length="207" mass="22785">MPNGTLFYDWLAANDATFHRDLLIVRNGVKLGDDDELAFELSELDHIQIFDQPKGIVGDILSPIFKVVGQVFSFLAPKPAIANNGGNTVDSPNNSLTGQTNTARVYKAKPDIYGQIRSFPDLIQESVFEYVHQTSTDGGLKYVTEWMCIGIGKYDYESVRYSESSLGSLAGAEFQFFQPGEVIPQIVEGYGFDDVDGQEVPGQNEAS</sequence>
<dbReference type="Proteomes" id="UP001182277">
    <property type="component" value="Unassembled WGS sequence"/>
</dbReference>
<comment type="caution">
    <text evidence="1">The sequence shown here is derived from an EMBL/GenBank/DDBJ whole genome shotgun (WGS) entry which is preliminary data.</text>
</comment>
<name>A0AAE4J768_9ENTR</name>
<dbReference type="AlphaFoldDB" id="A0AAE4J768"/>
<gene>
    <name evidence="1" type="ORF">PTZ61_27730</name>
</gene>
<dbReference type="EMBL" id="JARDRS010000103">
    <property type="protein sequence ID" value="MDS0022438.1"/>
    <property type="molecule type" value="Genomic_DNA"/>
</dbReference>
<protein>
    <submittedName>
        <fullName evidence="1">Phage tail protein</fullName>
    </submittedName>
</protein>
<feature type="non-terminal residue" evidence="1">
    <location>
        <position position="207"/>
    </location>
</feature>
<proteinExistence type="predicted"/>
<accession>A0AAE4J768</accession>
<reference evidence="1" key="1">
    <citation type="submission" date="2023-02" db="EMBL/GenBank/DDBJ databases">
        <title>NDM-1 &amp; ACT-7 co producing ST 133 Enterobacter.</title>
        <authorList>
            <person name="Halder G."/>
            <person name="Chaudhuri B."/>
            <person name="Dutta S."/>
        </authorList>
    </citation>
    <scope>NUCLEOTIDE SEQUENCE</scope>
    <source>
        <strain evidence="1">PEER 323</strain>
    </source>
</reference>
<organism evidence="1 2">
    <name type="scientific">Enterobacter hormaechei subsp. steigerwaltii</name>
    <dbReference type="NCBI Taxonomy" id="299766"/>
    <lineage>
        <taxon>Bacteria</taxon>
        <taxon>Pseudomonadati</taxon>
        <taxon>Pseudomonadota</taxon>
        <taxon>Gammaproteobacteria</taxon>
        <taxon>Enterobacterales</taxon>
        <taxon>Enterobacteriaceae</taxon>
        <taxon>Enterobacter</taxon>
        <taxon>Enterobacter cloacae complex</taxon>
    </lineage>
</organism>
<evidence type="ECO:0000313" key="2">
    <source>
        <dbReference type="Proteomes" id="UP001182277"/>
    </source>
</evidence>